<accession>A0A371P4W3</accession>
<evidence type="ECO:0000313" key="2">
    <source>
        <dbReference type="EMBL" id="REK70895.1"/>
    </source>
</evidence>
<dbReference type="RefSeq" id="WP_119705479.1">
    <property type="nucleotide sequence ID" value="NZ_JBHSOI010000002.1"/>
</dbReference>
<dbReference type="Proteomes" id="UP000265581">
    <property type="component" value="Unassembled WGS sequence"/>
</dbReference>
<keyword evidence="1" id="KW-0472">Membrane</keyword>
<dbReference type="Pfam" id="PF14030">
    <property type="entry name" value="DUF4245"/>
    <property type="match status" value="1"/>
</dbReference>
<sequence length="174" mass="18311">MSSTGSSRGNPAIGDIIRSVVVIGAVIVGLYGIGQLFTAKPEATVKPIDYASVVAQARPAATFPLLAPADLPKGWRATSARFQENGWHLGVLTDSDDYVGLEQLKSTPARAIDRFAADSKSAGTADVAGQTWDVRTGPDGRLTYVRDEDGLTTLLNTSASRRVLEGYIASLSTS</sequence>
<keyword evidence="1" id="KW-1133">Transmembrane helix</keyword>
<dbReference type="AlphaFoldDB" id="A0A371P4W3"/>
<comment type="caution">
    <text evidence="2">The sequence shown here is derived from an EMBL/GenBank/DDBJ whole genome shotgun (WGS) entry which is preliminary data.</text>
</comment>
<feature type="transmembrane region" description="Helical" evidence="1">
    <location>
        <begin position="16"/>
        <end position="37"/>
    </location>
</feature>
<name>A0A371P4W3_9ACTN</name>
<reference evidence="2 3" key="1">
    <citation type="submission" date="2018-08" db="EMBL/GenBank/DDBJ databases">
        <title>Aeromicrobium sp. M2KJ-4, whole genome shotgun sequence.</title>
        <authorList>
            <person name="Tuo L."/>
        </authorList>
    </citation>
    <scope>NUCLEOTIDE SEQUENCE [LARGE SCALE GENOMIC DNA]</scope>
    <source>
        <strain evidence="2 3">M2KJ-4</strain>
    </source>
</reference>
<organism evidence="2 3">
    <name type="scientific">Aeromicrobium endophyticum</name>
    <dbReference type="NCBI Taxonomy" id="2292704"/>
    <lineage>
        <taxon>Bacteria</taxon>
        <taxon>Bacillati</taxon>
        <taxon>Actinomycetota</taxon>
        <taxon>Actinomycetes</taxon>
        <taxon>Propionibacteriales</taxon>
        <taxon>Nocardioidaceae</taxon>
        <taxon>Aeromicrobium</taxon>
    </lineage>
</organism>
<keyword evidence="3" id="KW-1185">Reference proteome</keyword>
<evidence type="ECO:0000313" key="3">
    <source>
        <dbReference type="Proteomes" id="UP000265581"/>
    </source>
</evidence>
<dbReference type="InterPro" id="IPR025339">
    <property type="entry name" value="DUF4245"/>
</dbReference>
<proteinExistence type="predicted"/>
<keyword evidence="1" id="KW-0812">Transmembrane</keyword>
<evidence type="ECO:0000256" key="1">
    <source>
        <dbReference type="SAM" id="Phobius"/>
    </source>
</evidence>
<dbReference type="EMBL" id="QUBR01000002">
    <property type="protein sequence ID" value="REK70895.1"/>
    <property type="molecule type" value="Genomic_DNA"/>
</dbReference>
<protein>
    <submittedName>
        <fullName evidence="2">DUF4245 domain-containing protein</fullName>
    </submittedName>
</protein>
<dbReference type="OrthoDB" id="3827115at2"/>
<gene>
    <name evidence="2" type="ORF">DX116_17605</name>
</gene>